<proteinExistence type="predicted"/>
<dbReference type="PANTHER" id="PTHR46774">
    <property type="entry name" value="CHROMATIN MODIFICATION-RELATED PROTEIN EAF1 A-RELATED"/>
    <property type="match status" value="1"/>
</dbReference>
<accession>A0A9D5BIY9</accession>
<gene>
    <name evidence="3" type="ORF">KIW84_013022</name>
</gene>
<evidence type="ECO:0000256" key="1">
    <source>
        <dbReference type="SAM" id="MobiDB-lite"/>
    </source>
</evidence>
<feature type="compositionally biased region" description="Polar residues" evidence="1">
    <location>
        <begin position="215"/>
        <end position="232"/>
    </location>
</feature>
<organism evidence="3 4">
    <name type="scientific">Pisum sativum</name>
    <name type="common">Garden pea</name>
    <name type="synonym">Lathyrus oleraceus</name>
    <dbReference type="NCBI Taxonomy" id="3888"/>
    <lineage>
        <taxon>Eukaryota</taxon>
        <taxon>Viridiplantae</taxon>
        <taxon>Streptophyta</taxon>
        <taxon>Embryophyta</taxon>
        <taxon>Tracheophyta</taxon>
        <taxon>Spermatophyta</taxon>
        <taxon>Magnoliopsida</taxon>
        <taxon>eudicotyledons</taxon>
        <taxon>Gunneridae</taxon>
        <taxon>Pentapetalae</taxon>
        <taxon>rosids</taxon>
        <taxon>fabids</taxon>
        <taxon>Fabales</taxon>
        <taxon>Fabaceae</taxon>
        <taxon>Papilionoideae</taxon>
        <taxon>50 kb inversion clade</taxon>
        <taxon>NPAAA clade</taxon>
        <taxon>Hologalegina</taxon>
        <taxon>IRL clade</taxon>
        <taxon>Fabeae</taxon>
        <taxon>Lathyrus</taxon>
    </lineage>
</organism>
<name>A0A9D5BIY9_PEA</name>
<evidence type="ECO:0000313" key="4">
    <source>
        <dbReference type="Proteomes" id="UP001058974"/>
    </source>
</evidence>
<feature type="domain" description="Nodulin homeobox N-terminal" evidence="2">
    <location>
        <begin position="141"/>
        <end position="190"/>
    </location>
</feature>
<dbReference type="PANTHER" id="PTHR46774:SF3">
    <property type="entry name" value="CHROMATIN MODIFICATION-RELATED PROTEIN EAF1 A-RELATED"/>
    <property type="match status" value="1"/>
</dbReference>
<keyword evidence="4" id="KW-1185">Reference proteome</keyword>
<evidence type="ECO:0000313" key="3">
    <source>
        <dbReference type="EMBL" id="KAI5444599.1"/>
    </source>
</evidence>
<dbReference type="EMBL" id="JAMSHJ010000001">
    <property type="protein sequence ID" value="KAI5444599.1"/>
    <property type="molecule type" value="Genomic_DNA"/>
</dbReference>
<evidence type="ECO:0000259" key="2">
    <source>
        <dbReference type="Pfam" id="PF25246"/>
    </source>
</evidence>
<protein>
    <recommendedName>
        <fullName evidence="2">Nodulin homeobox N-terminal domain-containing protein</fullName>
    </recommendedName>
</protein>
<sequence>MLQSFHSCARVPHTAMETYRKSIESHFLPCEKTGSSIQEEVETSIYDTGEEFGCEDVAYDEDEGETNTYYLPGTYESRRSLKSVQKKHKNRIKAYTQRAIEIGTNFPYAHYSTGAHPSVLSGSRSANLNVGTVPTRRLRTASRHPKVDQIFLHDVKVVEQLIDLVLYILTALSTYRQEDHAFRLTSAIYSMARTPYARIYPTSTLKGCGHAVQDEPSSSTQSAIDHSMLSGSTPGGIKRRNLVVDNKIGFVGPIR</sequence>
<dbReference type="InterPro" id="IPR044798">
    <property type="entry name" value="EAF1A/B"/>
</dbReference>
<dbReference type="Gramene" id="Psat01G0302200-T1">
    <property type="protein sequence ID" value="KAI5444599.1"/>
    <property type="gene ID" value="KIW84_013022"/>
</dbReference>
<dbReference type="InterPro" id="IPR057287">
    <property type="entry name" value="Ndx_N"/>
</dbReference>
<dbReference type="Proteomes" id="UP001058974">
    <property type="component" value="Chromosome 1"/>
</dbReference>
<feature type="region of interest" description="Disordered" evidence="1">
    <location>
        <begin position="210"/>
        <end position="233"/>
    </location>
</feature>
<dbReference type="AlphaFoldDB" id="A0A9D5BIY9"/>
<dbReference type="Pfam" id="PF25246">
    <property type="entry name" value="Nodulin_N"/>
    <property type="match status" value="1"/>
</dbReference>
<comment type="caution">
    <text evidence="3">The sequence shown here is derived from an EMBL/GenBank/DDBJ whole genome shotgun (WGS) entry which is preliminary data.</text>
</comment>
<reference evidence="3 4" key="1">
    <citation type="journal article" date="2022" name="Nat. Genet.">
        <title>Improved pea reference genome and pan-genome highlight genomic features and evolutionary characteristics.</title>
        <authorList>
            <person name="Yang T."/>
            <person name="Liu R."/>
            <person name="Luo Y."/>
            <person name="Hu S."/>
            <person name="Wang D."/>
            <person name="Wang C."/>
            <person name="Pandey M.K."/>
            <person name="Ge S."/>
            <person name="Xu Q."/>
            <person name="Li N."/>
            <person name="Li G."/>
            <person name="Huang Y."/>
            <person name="Saxena R.K."/>
            <person name="Ji Y."/>
            <person name="Li M."/>
            <person name="Yan X."/>
            <person name="He Y."/>
            <person name="Liu Y."/>
            <person name="Wang X."/>
            <person name="Xiang C."/>
            <person name="Varshney R.K."/>
            <person name="Ding H."/>
            <person name="Gao S."/>
            <person name="Zong X."/>
        </authorList>
    </citation>
    <scope>NUCLEOTIDE SEQUENCE [LARGE SCALE GENOMIC DNA]</scope>
    <source>
        <strain evidence="3 4">cv. Zhongwan 6</strain>
    </source>
</reference>
<dbReference type="GO" id="GO:0035267">
    <property type="term" value="C:NuA4 histone acetyltransferase complex"/>
    <property type="evidence" value="ECO:0007669"/>
    <property type="project" value="InterPro"/>
</dbReference>